<evidence type="ECO:0000256" key="7">
    <source>
        <dbReference type="HAMAP-Rule" id="MF_00227"/>
    </source>
</evidence>
<dbReference type="NCBIfam" id="TIGR00188">
    <property type="entry name" value="rnpA"/>
    <property type="match status" value="1"/>
</dbReference>
<evidence type="ECO:0000313" key="10">
    <source>
        <dbReference type="Proteomes" id="UP000824073"/>
    </source>
</evidence>
<dbReference type="InterPro" id="IPR014721">
    <property type="entry name" value="Ribsml_uS5_D2-typ_fold_subgr"/>
</dbReference>
<keyword evidence="3 7" id="KW-0540">Nuclease</keyword>
<accession>A0A9D1LMD7</accession>
<sequence>MLHTISLNENHRFRALYARGRHSAGGRLAVYAMKNRLKDTSRMGITVSSKLGGAVTRNRVRRRLRECYRMLEQDTHTGWDIVIVARHGALQSDFAGLKREMRAHLRKLDIVRGNVPDD</sequence>
<gene>
    <name evidence="7 9" type="primary">rnpA</name>
    <name evidence="9" type="ORF">IAB67_09595</name>
</gene>
<comment type="caution">
    <text evidence="9">The sequence shown here is derived from an EMBL/GenBank/DDBJ whole genome shotgun (WGS) entry which is preliminary data.</text>
</comment>
<dbReference type="PROSITE" id="PS00648">
    <property type="entry name" value="RIBONUCLEASE_P"/>
    <property type="match status" value="1"/>
</dbReference>
<evidence type="ECO:0000256" key="5">
    <source>
        <dbReference type="ARBA" id="ARBA00022801"/>
    </source>
</evidence>
<evidence type="ECO:0000256" key="1">
    <source>
        <dbReference type="ARBA" id="ARBA00002663"/>
    </source>
</evidence>
<evidence type="ECO:0000313" key="9">
    <source>
        <dbReference type="EMBL" id="HIU44537.1"/>
    </source>
</evidence>
<evidence type="ECO:0000256" key="8">
    <source>
        <dbReference type="NCBIfam" id="TIGR00188"/>
    </source>
</evidence>
<comment type="subunit">
    <text evidence="7">Consists of a catalytic RNA component (M1 or rnpB) and a protein subunit.</text>
</comment>
<dbReference type="InterPro" id="IPR000100">
    <property type="entry name" value="RNase_P"/>
</dbReference>
<evidence type="ECO:0000256" key="4">
    <source>
        <dbReference type="ARBA" id="ARBA00022759"/>
    </source>
</evidence>
<dbReference type="InterPro" id="IPR020539">
    <property type="entry name" value="RNase_P_CS"/>
</dbReference>
<evidence type="ECO:0000256" key="3">
    <source>
        <dbReference type="ARBA" id="ARBA00022722"/>
    </source>
</evidence>
<dbReference type="Pfam" id="PF00825">
    <property type="entry name" value="Ribonuclease_P"/>
    <property type="match status" value="1"/>
</dbReference>
<dbReference type="PANTHER" id="PTHR33992">
    <property type="entry name" value="RIBONUCLEASE P PROTEIN COMPONENT"/>
    <property type="match status" value="1"/>
</dbReference>
<dbReference type="EC" id="3.1.26.5" evidence="7 8"/>
<dbReference type="Gene3D" id="3.30.230.10">
    <property type="match status" value="1"/>
</dbReference>
<protein>
    <recommendedName>
        <fullName evidence="7 8">Ribonuclease P protein component</fullName>
        <shortName evidence="7">RNase P protein</shortName>
        <shortName evidence="7">RNaseP protein</shortName>
        <ecNumber evidence="7 8">3.1.26.5</ecNumber>
    </recommendedName>
    <alternativeName>
        <fullName evidence="7">Protein C5</fullName>
    </alternativeName>
</protein>
<reference evidence="9" key="1">
    <citation type="submission" date="2020-10" db="EMBL/GenBank/DDBJ databases">
        <authorList>
            <person name="Gilroy R."/>
        </authorList>
    </citation>
    <scope>NUCLEOTIDE SEQUENCE</scope>
    <source>
        <strain evidence="9">CHK191-8634</strain>
    </source>
</reference>
<dbReference type="InterPro" id="IPR020568">
    <property type="entry name" value="Ribosomal_Su5_D2-typ_SF"/>
</dbReference>
<reference evidence="9" key="2">
    <citation type="journal article" date="2021" name="PeerJ">
        <title>Extensive microbial diversity within the chicken gut microbiome revealed by metagenomics and culture.</title>
        <authorList>
            <person name="Gilroy R."/>
            <person name="Ravi A."/>
            <person name="Getino M."/>
            <person name="Pursley I."/>
            <person name="Horton D.L."/>
            <person name="Alikhan N.F."/>
            <person name="Baker D."/>
            <person name="Gharbi K."/>
            <person name="Hall N."/>
            <person name="Watson M."/>
            <person name="Adriaenssens E.M."/>
            <person name="Foster-Nyarko E."/>
            <person name="Jarju S."/>
            <person name="Secka A."/>
            <person name="Antonio M."/>
            <person name="Oren A."/>
            <person name="Chaudhuri R.R."/>
            <person name="La Ragione R."/>
            <person name="Hildebrand F."/>
            <person name="Pallen M.J."/>
        </authorList>
    </citation>
    <scope>NUCLEOTIDE SEQUENCE</scope>
    <source>
        <strain evidence="9">CHK191-8634</strain>
    </source>
</reference>
<keyword evidence="2 7" id="KW-0819">tRNA processing</keyword>
<dbReference type="GO" id="GO:0001682">
    <property type="term" value="P:tRNA 5'-leader removal"/>
    <property type="evidence" value="ECO:0007669"/>
    <property type="project" value="UniProtKB-UniRule"/>
</dbReference>
<keyword evidence="5 7" id="KW-0378">Hydrolase</keyword>
<dbReference type="AlphaFoldDB" id="A0A9D1LMD7"/>
<dbReference type="PANTHER" id="PTHR33992:SF1">
    <property type="entry name" value="RIBONUCLEASE P PROTEIN COMPONENT"/>
    <property type="match status" value="1"/>
</dbReference>
<dbReference type="EMBL" id="DVMR01000070">
    <property type="protein sequence ID" value="HIU44537.1"/>
    <property type="molecule type" value="Genomic_DNA"/>
</dbReference>
<keyword evidence="4 7" id="KW-0255">Endonuclease</keyword>
<keyword evidence="6 7" id="KW-0694">RNA-binding</keyword>
<dbReference type="GO" id="GO:0042781">
    <property type="term" value="F:3'-tRNA processing endoribonuclease activity"/>
    <property type="evidence" value="ECO:0007669"/>
    <property type="project" value="TreeGrafter"/>
</dbReference>
<dbReference type="SUPFAM" id="SSF54211">
    <property type="entry name" value="Ribosomal protein S5 domain 2-like"/>
    <property type="match status" value="1"/>
</dbReference>
<proteinExistence type="inferred from homology"/>
<comment type="similarity">
    <text evidence="7">Belongs to the RnpA family.</text>
</comment>
<comment type="function">
    <text evidence="1 7">RNaseP catalyzes the removal of the 5'-leader sequence from pre-tRNA to produce the mature 5'-terminus. It can also cleave other RNA substrates such as 4.5S RNA. The protein component plays an auxiliary but essential role in vivo by binding to the 5'-leader sequence and broadening the substrate specificity of the ribozyme.</text>
</comment>
<evidence type="ECO:0000256" key="2">
    <source>
        <dbReference type="ARBA" id="ARBA00022694"/>
    </source>
</evidence>
<evidence type="ECO:0000256" key="6">
    <source>
        <dbReference type="ARBA" id="ARBA00022884"/>
    </source>
</evidence>
<comment type="catalytic activity">
    <reaction evidence="7">
        <text>Endonucleolytic cleavage of RNA, removing 5'-extranucleotides from tRNA precursor.</text>
        <dbReference type="EC" id="3.1.26.5"/>
    </reaction>
</comment>
<dbReference type="GO" id="GO:0030677">
    <property type="term" value="C:ribonuclease P complex"/>
    <property type="evidence" value="ECO:0007669"/>
    <property type="project" value="TreeGrafter"/>
</dbReference>
<organism evidence="9 10">
    <name type="scientific">Candidatus Ventrousia excrementavium</name>
    <dbReference type="NCBI Taxonomy" id="2840961"/>
    <lineage>
        <taxon>Bacteria</taxon>
        <taxon>Bacillati</taxon>
        <taxon>Bacillota</taxon>
        <taxon>Clostridia</taxon>
        <taxon>Eubacteriales</taxon>
        <taxon>Clostridiaceae</taxon>
        <taxon>Clostridiaceae incertae sedis</taxon>
        <taxon>Candidatus Ventrousia</taxon>
    </lineage>
</organism>
<name>A0A9D1LMD7_9CLOT</name>
<dbReference type="Proteomes" id="UP000824073">
    <property type="component" value="Unassembled WGS sequence"/>
</dbReference>
<dbReference type="GO" id="GO:0000049">
    <property type="term" value="F:tRNA binding"/>
    <property type="evidence" value="ECO:0007669"/>
    <property type="project" value="UniProtKB-UniRule"/>
</dbReference>
<dbReference type="GO" id="GO:0004526">
    <property type="term" value="F:ribonuclease P activity"/>
    <property type="evidence" value="ECO:0007669"/>
    <property type="project" value="UniProtKB-UniRule"/>
</dbReference>
<dbReference type="HAMAP" id="MF_00227">
    <property type="entry name" value="RNase_P"/>
    <property type="match status" value="1"/>
</dbReference>